<comment type="caution">
    <text evidence="1">The sequence shown here is derived from an EMBL/GenBank/DDBJ whole genome shotgun (WGS) entry which is preliminary data.</text>
</comment>
<dbReference type="Proteomes" id="UP000593579">
    <property type="component" value="Unassembled WGS sequence"/>
</dbReference>
<organism evidence="1 2">
    <name type="scientific">Gossypium gossypioides</name>
    <name type="common">Mexican cotton</name>
    <name type="synonym">Selera gossypioides</name>
    <dbReference type="NCBI Taxonomy" id="34282"/>
    <lineage>
        <taxon>Eukaryota</taxon>
        <taxon>Viridiplantae</taxon>
        <taxon>Streptophyta</taxon>
        <taxon>Embryophyta</taxon>
        <taxon>Tracheophyta</taxon>
        <taxon>Spermatophyta</taxon>
        <taxon>Magnoliopsida</taxon>
        <taxon>eudicotyledons</taxon>
        <taxon>Gunneridae</taxon>
        <taxon>Pentapetalae</taxon>
        <taxon>rosids</taxon>
        <taxon>malvids</taxon>
        <taxon>Malvales</taxon>
        <taxon>Malvaceae</taxon>
        <taxon>Malvoideae</taxon>
        <taxon>Gossypium</taxon>
    </lineage>
</organism>
<dbReference type="AlphaFoldDB" id="A0A7J9D251"/>
<reference evidence="1 2" key="1">
    <citation type="journal article" date="2019" name="Genome Biol. Evol.">
        <title>Insights into the evolution of the New World diploid cottons (Gossypium, subgenus Houzingenia) based on genome sequencing.</title>
        <authorList>
            <person name="Grover C.E."/>
            <person name="Arick M.A. 2nd"/>
            <person name="Thrash A."/>
            <person name="Conover J.L."/>
            <person name="Sanders W.S."/>
            <person name="Peterson D.G."/>
            <person name="Frelichowski J.E."/>
            <person name="Scheffler J.A."/>
            <person name="Scheffler B.E."/>
            <person name="Wendel J.F."/>
        </authorList>
    </citation>
    <scope>NUCLEOTIDE SEQUENCE [LARGE SCALE GENOMIC DNA]</scope>
    <source>
        <strain evidence="1">5</strain>
        <tissue evidence="1">Leaf</tissue>
    </source>
</reference>
<accession>A0A7J9D251</accession>
<gene>
    <name evidence="1" type="ORF">Gogos_020138</name>
</gene>
<evidence type="ECO:0000313" key="1">
    <source>
        <dbReference type="EMBL" id="MBA0754813.1"/>
    </source>
</evidence>
<sequence>MGVQQVLSKLKTILEMEKSKNMLNQKTFLSQKITEAYEQLKKPL</sequence>
<evidence type="ECO:0000313" key="2">
    <source>
        <dbReference type="Proteomes" id="UP000593579"/>
    </source>
</evidence>
<proteinExistence type="predicted"/>
<name>A0A7J9D251_GOSGO</name>
<dbReference type="EMBL" id="JABEZY010264312">
    <property type="protein sequence ID" value="MBA0754813.1"/>
    <property type="molecule type" value="Genomic_DNA"/>
</dbReference>
<protein>
    <submittedName>
        <fullName evidence="1">Uncharacterized protein</fullName>
    </submittedName>
</protein>
<keyword evidence="2" id="KW-1185">Reference proteome</keyword>